<evidence type="ECO:0000313" key="3">
    <source>
        <dbReference type="Proteomes" id="UP000608754"/>
    </source>
</evidence>
<dbReference type="AlphaFoldDB" id="A0A8J7FTU9"/>
<feature type="signal peptide" evidence="1">
    <location>
        <begin position="1"/>
        <end position="18"/>
    </location>
</feature>
<evidence type="ECO:0008006" key="4">
    <source>
        <dbReference type="Google" id="ProtNLM"/>
    </source>
</evidence>
<accession>A0A8J7FTU9</accession>
<dbReference type="EMBL" id="JADGIK010000006">
    <property type="protein sequence ID" value="MBF0597672.1"/>
    <property type="molecule type" value="Genomic_DNA"/>
</dbReference>
<dbReference type="RefSeq" id="WP_194183221.1">
    <property type="nucleotide sequence ID" value="NZ_JADGIK010000006.1"/>
</dbReference>
<gene>
    <name evidence="2" type="ORF">IM532_09470</name>
</gene>
<keyword evidence="1" id="KW-0732">Signal</keyword>
<proteinExistence type="predicted"/>
<protein>
    <recommendedName>
        <fullName evidence="4">DUF4890 domain-containing protein</fullName>
    </recommendedName>
</protein>
<dbReference type="Proteomes" id="UP000608754">
    <property type="component" value="Unassembled WGS sequence"/>
</dbReference>
<reference evidence="2" key="1">
    <citation type="submission" date="2020-10" db="EMBL/GenBank/DDBJ databases">
        <authorList>
            <person name="Lu T."/>
            <person name="Wang Q."/>
            <person name="Han X."/>
        </authorList>
    </citation>
    <scope>NUCLEOTIDE SEQUENCE</scope>
    <source>
        <strain evidence="2">WQ 117</strain>
    </source>
</reference>
<evidence type="ECO:0000256" key="1">
    <source>
        <dbReference type="SAM" id="SignalP"/>
    </source>
</evidence>
<feature type="chain" id="PRO_5035198143" description="DUF4890 domain-containing protein" evidence="1">
    <location>
        <begin position="19"/>
        <end position="144"/>
    </location>
</feature>
<organism evidence="2 3">
    <name type="scientific">Faecalibacter rhinopitheci</name>
    <dbReference type="NCBI Taxonomy" id="2779678"/>
    <lineage>
        <taxon>Bacteria</taxon>
        <taxon>Pseudomonadati</taxon>
        <taxon>Bacteroidota</taxon>
        <taxon>Flavobacteriia</taxon>
        <taxon>Flavobacteriales</taxon>
        <taxon>Weeksellaceae</taxon>
        <taxon>Faecalibacter</taxon>
    </lineage>
</organism>
<name>A0A8J7FTU9_9FLAO</name>
<comment type="caution">
    <text evidence="2">The sequence shown here is derived from an EMBL/GenBank/DDBJ whole genome shotgun (WGS) entry which is preliminary data.</text>
</comment>
<sequence length="144" mass="17141">MKKFFALASMMIVLSVSAQQHKSNYGSKDKFEHKVVHAKKQDYPIAPYKSSTYQNAKQFERYDLSSSQRKKITSLFDTRQKDLKDSKHKRGFDYAKYDKDFEKKIEKILSKKQYQQYKKDQYKGNKSRHVQGKQPQVKVIKRGF</sequence>
<evidence type="ECO:0000313" key="2">
    <source>
        <dbReference type="EMBL" id="MBF0597672.1"/>
    </source>
</evidence>
<keyword evidence="3" id="KW-1185">Reference proteome</keyword>